<dbReference type="EMBL" id="FTMN01000013">
    <property type="protein sequence ID" value="SIQ98771.1"/>
    <property type="molecule type" value="Genomic_DNA"/>
</dbReference>
<keyword evidence="3" id="KW-1185">Reference proteome</keyword>
<accession>A0A1N6X959</accession>
<dbReference type="RefSeq" id="WP_076466012.1">
    <property type="nucleotide sequence ID" value="NZ_FTMN01000013.1"/>
</dbReference>
<reference evidence="3" key="1">
    <citation type="submission" date="2017-01" db="EMBL/GenBank/DDBJ databases">
        <authorList>
            <person name="Varghese N."/>
            <person name="Submissions S."/>
        </authorList>
    </citation>
    <scope>NUCLEOTIDE SEQUENCE [LARGE SCALE GENOMIC DNA]</scope>
    <source>
        <strain evidence="3">DSM 7027</strain>
    </source>
</reference>
<sequence>MTVKRSAKAVAVAMTLSLVISGTSFVAPQPARAELPADVMARCQPLISAAKGALSNRKAKSAAEATGITAGSSLSEAACVDSLFDISFDSFMLVPSISSIIGGAFEQLKKQFINAIRNAVCDFGNNLKEETDKFLTCTANVSVSLSGGGGLGSFDAESCLGTGIDGFEYNMDKVIGNSSGGGITWDQSVDFGTMGEDGEFSAGSVLENIQSELEAMRNPESGGPGT</sequence>
<feature type="signal peptide" evidence="1">
    <location>
        <begin position="1"/>
        <end position="26"/>
    </location>
</feature>
<organism evidence="2 3">
    <name type="scientific">Marinobacterium stanieri</name>
    <dbReference type="NCBI Taxonomy" id="49186"/>
    <lineage>
        <taxon>Bacteria</taxon>
        <taxon>Pseudomonadati</taxon>
        <taxon>Pseudomonadota</taxon>
        <taxon>Gammaproteobacteria</taxon>
        <taxon>Oceanospirillales</taxon>
        <taxon>Oceanospirillaceae</taxon>
        <taxon>Marinobacterium</taxon>
    </lineage>
</organism>
<gene>
    <name evidence="2" type="ORF">SAMN05421647_11321</name>
</gene>
<proteinExistence type="predicted"/>
<name>A0A1N6X959_9GAMM</name>
<keyword evidence="1" id="KW-0732">Signal</keyword>
<protein>
    <submittedName>
        <fullName evidence="2">Uncharacterized protein</fullName>
    </submittedName>
</protein>
<feature type="chain" id="PRO_5012998127" evidence="1">
    <location>
        <begin position="27"/>
        <end position="226"/>
    </location>
</feature>
<evidence type="ECO:0000313" key="2">
    <source>
        <dbReference type="EMBL" id="SIQ98771.1"/>
    </source>
</evidence>
<dbReference type="Proteomes" id="UP000186895">
    <property type="component" value="Unassembled WGS sequence"/>
</dbReference>
<evidence type="ECO:0000313" key="3">
    <source>
        <dbReference type="Proteomes" id="UP000186895"/>
    </source>
</evidence>
<evidence type="ECO:0000256" key="1">
    <source>
        <dbReference type="SAM" id="SignalP"/>
    </source>
</evidence>
<dbReference type="AlphaFoldDB" id="A0A1N6X959"/>
<dbReference type="STRING" id="49186.SAMN05421647_11321"/>